<evidence type="ECO:0000313" key="4">
    <source>
        <dbReference type="Proteomes" id="UP000235023"/>
    </source>
</evidence>
<protein>
    <submittedName>
        <fullName evidence="3">Prion-inhibition and propagation-domain-containing protein</fullName>
    </submittedName>
</protein>
<evidence type="ECO:0000259" key="2">
    <source>
        <dbReference type="PROSITE" id="PS50011"/>
    </source>
</evidence>
<dbReference type="GO" id="GO:0004672">
    <property type="term" value="F:protein kinase activity"/>
    <property type="evidence" value="ECO:0007669"/>
    <property type="project" value="InterPro"/>
</dbReference>
<dbReference type="SUPFAM" id="SSF56112">
    <property type="entry name" value="Protein kinase-like (PK-like)"/>
    <property type="match status" value="1"/>
</dbReference>
<dbReference type="Pfam" id="PF14479">
    <property type="entry name" value="HeLo"/>
    <property type="match status" value="1"/>
</dbReference>
<keyword evidence="4" id="KW-1185">Reference proteome</keyword>
<dbReference type="InterPro" id="IPR029498">
    <property type="entry name" value="HeLo_dom"/>
</dbReference>
<evidence type="ECO:0000256" key="1">
    <source>
        <dbReference type="SAM" id="SignalP"/>
    </source>
</evidence>
<dbReference type="InterPro" id="IPR000719">
    <property type="entry name" value="Prot_kinase_dom"/>
</dbReference>
<dbReference type="PANTHER" id="PTHR37542">
    <property type="entry name" value="HELO DOMAIN-CONTAINING PROTEIN-RELATED"/>
    <property type="match status" value="1"/>
</dbReference>
<dbReference type="EMBL" id="KZ559545">
    <property type="protein sequence ID" value="PLN80669.1"/>
    <property type="molecule type" value="Genomic_DNA"/>
</dbReference>
<sequence length="616" mass="69820">MAEAAGLAVGAVSLISLAATCADAYRLRATVRDFQSDGSTLLTKILIERVRFYFCLKELGLVELESDQRLPFDSGTMQLVMCVFYRIQDTLSNAAKITEKYSLLCRSVSSSPLDNVDKAQRGEESEAYAMTIPQTSTYLPRDFWERHGLPPEENSWQQTPEKQPSEARISYRKKITWAISDKSRLKDLVEDLRSYNDSLTSLVPHLKTLTSKRLPSLILPRVSDAEAMSSIEDAAAKDYPTLSQAAKFKDVITKSDPRNHLPDAANSEWRIQDGSISALSRLSECYFTGDYLGTRVLVELRLANLPQRQNAQEKRVQALVQLLGETTKPTDFRVMDCLGYANEPTHIHWLIFSFPPGSDVKFSPINLTSLIARSNPRSSTRCPHPTSIERLRLAFHAALSLLQIHSVNWLHKDVKPDNFFFFVKEGARDYDLAQPWLAGFSYSRPFRTYLSSDAQKRETADFYLAPAYKQVVGSQARYQKRYEIYSLGLVLFEVGLWDSLVDRISISCPHCKQGVPNAAQHCMMGPLDGSRSTVCRFDAAYHFTRSNLHLLDDCMHPQYKDVVERCLSGLLHTTPADRTFDVISGWREWDDNTDENGELDQRFTMEVVQVLESMLS</sequence>
<dbReference type="PROSITE" id="PS50011">
    <property type="entry name" value="PROTEIN_KINASE_DOM"/>
    <property type="match status" value="1"/>
</dbReference>
<dbReference type="OrthoDB" id="4499372at2759"/>
<proteinExistence type="predicted"/>
<dbReference type="InterPro" id="IPR038305">
    <property type="entry name" value="HeLo_sf"/>
</dbReference>
<name>A0A2J5HTR7_9EURO</name>
<dbReference type="Gene3D" id="1.10.510.10">
    <property type="entry name" value="Transferase(Phosphotransferase) domain 1"/>
    <property type="match status" value="1"/>
</dbReference>
<feature type="chain" id="PRO_5014417816" evidence="1">
    <location>
        <begin position="25"/>
        <end position="616"/>
    </location>
</feature>
<accession>A0A2J5HTR7</accession>
<organism evidence="3 4">
    <name type="scientific">Aspergillus taichungensis</name>
    <dbReference type="NCBI Taxonomy" id="482145"/>
    <lineage>
        <taxon>Eukaryota</taxon>
        <taxon>Fungi</taxon>
        <taxon>Dikarya</taxon>
        <taxon>Ascomycota</taxon>
        <taxon>Pezizomycotina</taxon>
        <taxon>Eurotiomycetes</taxon>
        <taxon>Eurotiomycetidae</taxon>
        <taxon>Eurotiales</taxon>
        <taxon>Aspergillaceae</taxon>
        <taxon>Aspergillus</taxon>
        <taxon>Aspergillus subgen. Circumdati</taxon>
    </lineage>
</organism>
<dbReference type="AlphaFoldDB" id="A0A2J5HTR7"/>
<gene>
    <name evidence="3" type="ORF">BDW42DRAFT_201209</name>
</gene>
<dbReference type="Gene3D" id="1.20.120.1020">
    <property type="entry name" value="Prion-inhibition and propagation, HeLo domain"/>
    <property type="match status" value="1"/>
</dbReference>
<dbReference type="InterPro" id="IPR011009">
    <property type="entry name" value="Kinase-like_dom_sf"/>
</dbReference>
<reference evidence="4" key="1">
    <citation type="submission" date="2017-12" db="EMBL/GenBank/DDBJ databases">
        <authorList>
            <consortium name="DOE Joint Genome Institute"/>
            <person name="Mondo S.J."/>
            <person name="Kjaerbolling I."/>
            <person name="Vesth T.C."/>
            <person name="Frisvad J.C."/>
            <person name="Nybo J.L."/>
            <person name="Theobald S."/>
            <person name="Kuo A."/>
            <person name="Bowyer P."/>
            <person name="Matsuda Y."/>
            <person name="Lyhne E.K."/>
            <person name="Kogle M.E."/>
            <person name="Clum A."/>
            <person name="Lipzen A."/>
            <person name="Salamov A."/>
            <person name="Ngan C.Y."/>
            <person name="Daum C."/>
            <person name="Chiniquy J."/>
            <person name="Barry K."/>
            <person name="LaButti K."/>
            <person name="Haridas S."/>
            <person name="Simmons B.A."/>
            <person name="Magnuson J.K."/>
            <person name="Mortensen U.H."/>
            <person name="Larsen T.O."/>
            <person name="Grigoriev I.V."/>
            <person name="Baker S.E."/>
            <person name="Andersen M.R."/>
            <person name="Nordberg H.P."/>
            <person name="Cantor M.N."/>
            <person name="Hua S.X."/>
        </authorList>
    </citation>
    <scope>NUCLEOTIDE SEQUENCE [LARGE SCALE GENOMIC DNA]</scope>
    <source>
        <strain evidence="4">IBT 19404</strain>
    </source>
</reference>
<dbReference type="PANTHER" id="PTHR37542:SF1">
    <property type="entry name" value="PRION-INHIBITION AND PROPAGATION HELO DOMAIN-CONTAINING PROTEIN"/>
    <property type="match status" value="1"/>
</dbReference>
<feature type="signal peptide" evidence="1">
    <location>
        <begin position="1"/>
        <end position="24"/>
    </location>
</feature>
<evidence type="ECO:0000313" key="3">
    <source>
        <dbReference type="EMBL" id="PLN80669.1"/>
    </source>
</evidence>
<dbReference type="GO" id="GO:0005524">
    <property type="term" value="F:ATP binding"/>
    <property type="evidence" value="ECO:0007669"/>
    <property type="project" value="InterPro"/>
</dbReference>
<keyword evidence="3" id="KW-0640">Prion</keyword>
<dbReference type="Proteomes" id="UP000235023">
    <property type="component" value="Unassembled WGS sequence"/>
</dbReference>
<feature type="domain" description="Protein kinase" evidence="2">
    <location>
        <begin position="276"/>
        <end position="616"/>
    </location>
</feature>
<keyword evidence="3" id="KW-0034">Amyloid</keyword>
<keyword evidence="1" id="KW-0732">Signal</keyword>